<dbReference type="Pfam" id="PF09730">
    <property type="entry name" value="BicD"/>
    <property type="match status" value="1"/>
</dbReference>
<evidence type="ECO:0000256" key="1">
    <source>
        <dbReference type="ARBA" id="ARBA00010061"/>
    </source>
</evidence>
<feature type="coiled-coil region" evidence="3">
    <location>
        <begin position="603"/>
        <end position="736"/>
    </location>
</feature>
<comment type="similarity">
    <text evidence="1">Belongs to the BicD family.</text>
</comment>
<reference evidence="4 5" key="1">
    <citation type="journal article" date="2021" name="BMC Biol.">
        <title>Horizontally acquired antibacterial genes associated with adaptive radiation of ladybird beetles.</title>
        <authorList>
            <person name="Li H.S."/>
            <person name="Tang X.F."/>
            <person name="Huang Y.H."/>
            <person name="Xu Z.Y."/>
            <person name="Chen M.L."/>
            <person name="Du X.Y."/>
            <person name="Qiu B.Y."/>
            <person name="Chen P.T."/>
            <person name="Zhang W."/>
            <person name="Slipinski A."/>
            <person name="Escalona H.E."/>
            <person name="Waterhouse R.M."/>
            <person name="Zwick A."/>
            <person name="Pang H."/>
        </authorList>
    </citation>
    <scope>NUCLEOTIDE SEQUENCE [LARGE SCALE GENOMIC DNA]</scope>
    <source>
        <strain evidence="4">SYSU2018</strain>
    </source>
</reference>
<evidence type="ECO:0000256" key="3">
    <source>
        <dbReference type="SAM" id="Coils"/>
    </source>
</evidence>
<keyword evidence="2 3" id="KW-0175">Coiled coil</keyword>
<accession>A0ABD2PA81</accession>
<evidence type="ECO:0000313" key="4">
    <source>
        <dbReference type="EMBL" id="KAL3287849.1"/>
    </source>
</evidence>
<evidence type="ECO:0000313" key="5">
    <source>
        <dbReference type="Proteomes" id="UP001516400"/>
    </source>
</evidence>
<dbReference type="PANTHER" id="PTHR31233">
    <property type="entry name" value="BICAUDAL D FAMILY MEMBER"/>
    <property type="match status" value="1"/>
</dbReference>
<name>A0ABD2PA81_9CUCU</name>
<dbReference type="AlphaFoldDB" id="A0ABD2PA81"/>
<feature type="coiled-coil region" evidence="3">
    <location>
        <begin position="432"/>
        <end position="494"/>
    </location>
</feature>
<feature type="coiled-coil region" evidence="3">
    <location>
        <begin position="3"/>
        <end position="65"/>
    </location>
</feature>
<dbReference type="PANTHER" id="PTHR31233:SF6">
    <property type="entry name" value="PROTEIN BICAUDAL D"/>
    <property type="match status" value="1"/>
</dbReference>
<evidence type="ECO:0008006" key="6">
    <source>
        <dbReference type="Google" id="ProtNLM"/>
    </source>
</evidence>
<dbReference type="InterPro" id="IPR018477">
    <property type="entry name" value="BICD"/>
</dbReference>
<dbReference type="Gene3D" id="1.10.287.1490">
    <property type="match status" value="1"/>
</dbReference>
<comment type="caution">
    <text evidence="4">The sequence shown here is derived from an EMBL/GenBank/DDBJ whole genome shotgun (WGS) entry which is preliminary data.</text>
</comment>
<feature type="coiled-coil region" evidence="3">
    <location>
        <begin position="102"/>
        <end position="251"/>
    </location>
</feature>
<protein>
    <recommendedName>
        <fullName evidence="6">Protein bicaudal D</fullName>
    </recommendedName>
</protein>
<dbReference type="EMBL" id="JABFTP020000185">
    <property type="protein sequence ID" value="KAL3287849.1"/>
    <property type="molecule type" value="Genomic_DNA"/>
</dbReference>
<dbReference type="Gene3D" id="6.10.250.2470">
    <property type="match status" value="1"/>
</dbReference>
<evidence type="ECO:0000256" key="2">
    <source>
        <dbReference type="ARBA" id="ARBA00023054"/>
    </source>
</evidence>
<organism evidence="4 5">
    <name type="scientific">Cryptolaemus montrouzieri</name>
    <dbReference type="NCBI Taxonomy" id="559131"/>
    <lineage>
        <taxon>Eukaryota</taxon>
        <taxon>Metazoa</taxon>
        <taxon>Ecdysozoa</taxon>
        <taxon>Arthropoda</taxon>
        <taxon>Hexapoda</taxon>
        <taxon>Insecta</taxon>
        <taxon>Pterygota</taxon>
        <taxon>Neoptera</taxon>
        <taxon>Endopterygota</taxon>
        <taxon>Coleoptera</taxon>
        <taxon>Polyphaga</taxon>
        <taxon>Cucujiformia</taxon>
        <taxon>Coccinelloidea</taxon>
        <taxon>Coccinellidae</taxon>
        <taxon>Scymninae</taxon>
        <taxon>Scymnini</taxon>
        <taxon>Cryptolaemus</taxon>
    </lineage>
</organism>
<proteinExistence type="inferred from homology"/>
<gene>
    <name evidence="4" type="ORF">HHI36_002307</name>
</gene>
<keyword evidence="5" id="KW-1185">Reference proteome</keyword>
<feature type="coiled-coil region" evidence="3">
    <location>
        <begin position="317"/>
        <end position="351"/>
    </location>
</feature>
<sequence length="761" mass="87696">MATQGTENDVELLKNEIERLSRELDQASSEKIQSAQYGLVLLQEKNELQVRCEELETVFENTKHELLITQEALAKFQSSHKETTKSGIETEESLLTESAARETSLYSQIIDLENEIKQLRHELDRVTAERDRMLQENSDMGKDKEDRGMECKKLRSELRESKLRETRLNLDYSELEEENIMLLKQISSLKSSQVEFESLKYEIRTLHEEMDLLNLQLEELTNLKKIAEKHMEEALESLQSEREAKYALKKELDAHIHRESFYNINNLAYSIKGIADDTGLGSDGEDDIPGLKRIEDSLSSQSGELASPEGKQVDLFSEVHLNELRKLEKQLESLEKEKLHLTQNLRDNQNMVEKSQGELQVFMARLVQLSAHVDSLQQLSNKVDRNVQSPSKDYKKILAQYEQWFKMSCKEILQLKQDIKDLEKLSNVSDATLSLRQEITNLKTKVLDLEQKNMDLDSDMKLLREFASSSGASLEETQNNLQTVTEELAQLYHHVCTVNGQTPTRVVLDHEKEGMTPMVEQAPSIGEISKLEHLRNHLKNDIPLHDLESLNDTVTLARNVCTVVDQIKHLKNAIENTIELSKTKRENSNGSYEGNKGENSEEYAELQEQVIRLKSLLSTKREQIATLRTVLKSNKNTAEVALTNLKGKYENEKNIVSETMMKLRNELRLLKEDAATFSSLRAMFAARCEEYVTQVDELQQQLKAAEEEKKTLNQLLRLAVQQKLSLTQRLEDLEVDREIRNARRPNNRNFQRPGRSNRDVF</sequence>
<dbReference type="Proteomes" id="UP001516400">
    <property type="component" value="Unassembled WGS sequence"/>
</dbReference>